<name>A0A1I0S6E8_9BACT</name>
<dbReference type="OrthoDB" id="10017784at2"/>
<proteinExistence type="predicted"/>
<organism evidence="2 3">
    <name type="scientific">Chitinophaga arvensicola</name>
    <dbReference type="NCBI Taxonomy" id="29529"/>
    <lineage>
        <taxon>Bacteria</taxon>
        <taxon>Pseudomonadati</taxon>
        <taxon>Bacteroidota</taxon>
        <taxon>Chitinophagia</taxon>
        <taxon>Chitinophagales</taxon>
        <taxon>Chitinophagaceae</taxon>
        <taxon>Chitinophaga</taxon>
    </lineage>
</organism>
<evidence type="ECO:0000313" key="2">
    <source>
        <dbReference type="EMBL" id="SEW51051.1"/>
    </source>
</evidence>
<evidence type="ECO:0000256" key="1">
    <source>
        <dbReference type="SAM" id="SignalP"/>
    </source>
</evidence>
<dbReference type="Pfam" id="PF13365">
    <property type="entry name" value="Trypsin_2"/>
    <property type="match status" value="1"/>
</dbReference>
<protein>
    <submittedName>
        <fullName evidence="2">Trypsin-like peptidase domain-containing protein</fullName>
    </submittedName>
</protein>
<sequence>MRILYCLPSLLLLVSLAVAQRKESAISLRPMLVRIVTEEANGNGFVVGKTGDSIYIVTARHVTETVKDKNHIPLDFGGNEKDIIGGQVVYTGEGDDDVALLAAYQPAFNFTPLSIEERPDFNADLFYIETFGAKDTLPLDFNASFKCANDEKYRYQVYLRGLSGGHSGGPVFNAATNCIIGVVLEGGYPAILMQIERIRMLIQDKFNSHWQLKQY</sequence>
<accession>A0A1I0S6E8</accession>
<feature type="signal peptide" evidence="1">
    <location>
        <begin position="1"/>
        <end position="19"/>
    </location>
</feature>
<dbReference type="EMBL" id="FOJG01000002">
    <property type="protein sequence ID" value="SEW51051.1"/>
    <property type="molecule type" value="Genomic_DNA"/>
</dbReference>
<dbReference type="Gene3D" id="2.40.10.10">
    <property type="entry name" value="Trypsin-like serine proteases"/>
    <property type="match status" value="2"/>
</dbReference>
<feature type="chain" id="PRO_5011789828" evidence="1">
    <location>
        <begin position="20"/>
        <end position="215"/>
    </location>
</feature>
<dbReference type="AlphaFoldDB" id="A0A1I0S6E8"/>
<keyword evidence="1" id="KW-0732">Signal</keyword>
<keyword evidence="3" id="KW-1185">Reference proteome</keyword>
<gene>
    <name evidence="2" type="ORF">SAMN04488122_4095</name>
</gene>
<dbReference type="InterPro" id="IPR043504">
    <property type="entry name" value="Peptidase_S1_PA_chymotrypsin"/>
</dbReference>
<evidence type="ECO:0000313" key="3">
    <source>
        <dbReference type="Proteomes" id="UP000199310"/>
    </source>
</evidence>
<dbReference type="InterPro" id="IPR009003">
    <property type="entry name" value="Peptidase_S1_PA"/>
</dbReference>
<dbReference type="Proteomes" id="UP000199310">
    <property type="component" value="Unassembled WGS sequence"/>
</dbReference>
<reference evidence="3" key="1">
    <citation type="submission" date="2016-10" db="EMBL/GenBank/DDBJ databases">
        <authorList>
            <person name="Varghese N."/>
            <person name="Submissions S."/>
        </authorList>
    </citation>
    <scope>NUCLEOTIDE SEQUENCE [LARGE SCALE GENOMIC DNA]</scope>
    <source>
        <strain evidence="3">DSM 3695</strain>
    </source>
</reference>
<dbReference type="SUPFAM" id="SSF50494">
    <property type="entry name" value="Trypsin-like serine proteases"/>
    <property type="match status" value="1"/>
</dbReference>
<dbReference type="STRING" id="29529.SAMN04488122_4095"/>
<dbReference type="RefSeq" id="WP_089897503.1">
    <property type="nucleotide sequence ID" value="NZ_FOJG01000002.1"/>
</dbReference>